<reference evidence="1 2" key="1">
    <citation type="journal article" date="2018" name="Front. Plant Sci.">
        <title>Red Clover (Trifolium pratense) and Zigzag Clover (T. medium) - A Picture of Genomic Similarities and Differences.</title>
        <authorList>
            <person name="Dluhosova J."/>
            <person name="Istvanek J."/>
            <person name="Nedelnik J."/>
            <person name="Repkova J."/>
        </authorList>
    </citation>
    <scope>NUCLEOTIDE SEQUENCE [LARGE SCALE GENOMIC DNA]</scope>
    <source>
        <strain evidence="2">cv. 10/8</strain>
        <tissue evidence="1">Leaf</tissue>
    </source>
</reference>
<keyword evidence="2" id="KW-1185">Reference proteome</keyword>
<dbReference type="AlphaFoldDB" id="A0A392VPP8"/>
<sequence>LEKLGKVVPWVSVSSSIKLIFTNPRDICSASDLLQ</sequence>
<name>A0A392VPP8_9FABA</name>
<proteinExistence type="predicted"/>
<comment type="caution">
    <text evidence="1">The sequence shown here is derived from an EMBL/GenBank/DDBJ whole genome shotgun (WGS) entry which is preliminary data.</text>
</comment>
<accession>A0A392VPP8</accession>
<dbReference type="EMBL" id="LXQA011229053">
    <property type="protein sequence ID" value="MCI89847.1"/>
    <property type="molecule type" value="Genomic_DNA"/>
</dbReference>
<protein>
    <submittedName>
        <fullName evidence="1">Uncharacterized protein</fullName>
    </submittedName>
</protein>
<organism evidence="1 2">
    <name type="scientific">Trifolium medium</name>
    <dbReference type="NCBI Taxonomy" id="97028"/>
    <lineage>
        <taxon>Eukaryota</taxon>
        <taxon>Viridiplantae</taxon>
        <taxon>Streptophyta</taxon>
        <taxon>Embryophyta</taxon>
        <taxon>Tracheophyta</taxon>
        <taxon>Spermatophyta</taxon>
        <taxon>Magnoliopsida</taxon>
        <taxon>eudicotyledons</taxon>
        <taxon>Gunneridae</taxon>
        <taxon>Pentapetalae</taxon>
        <taxon>rosids</taxon>
        <taxon>fabids</taxon>
        <taxon>Fabales</taxon>
        <taxon>Fabaceae</taxon>
        <taxon>Papilionoideae</taxon>
        <taxon>50 kb inversion clade</taxon>
        <taxon>NPAAA clade</taxon>
        <taxon>Hologalegina</taxon>
        <taxon>IRL clade</taxon>
        <taxon>Trifolieae</taxon>
        <taxon>Trifolium</taxon>
    </lineage>
</organism>
<feature type="non-terminal residue" evidence="1">
    <location>
        <position position="1"/>
    </location>
</feature>
<dbReference type="Proteomes" id="UP000265520">
    <property type="component" value="Unassembled WGS sequence"/>
</dbReference>
<evidence type="ECO:0000313" key="1">
    <source>
        <dbReference type="EMBL" id="MCI89847.1"/>
    </source>
</evidence>
<evidence type="ECO:0000313" key="2">
    <source>
        <dbReference type="Proteomes" id="UP000265520"/>
    </source>
</evidence>